<evidence type="ECO:0000256" key="3">
    <source>
        <dbReference type="ARBA" id="ARBA00022491"/>
    </source>
</evidence>
<feature type="region of interest" description="Disordered" evidence="8">
    <location>
        <begin position="467"/>
        <end position="508"/>
    </location>
</feature>
<keyword evidence="5" id="KW-0010">Activator</keyword>
<evidence type="ECO:0000256" key="6">
    <source>
        <dbReference type="ARBA" id="ARBA00023163"/>
    </source>
</evidence>
<feature type="region of interest" description="Disordered" evidence="8">
    <location>
        <begin position="1478"/>
        <end position="1497"/>
    </location>
</feature>
<organism evidence="10 11">
    <name type="scientific">Terrapene triunguis</name>
    <name type="common">Three-toed box turtle</name>
    <dbReference type="NCBI Taxonomy" id="2587831"/>
    <lineage>
        <taxon>Eukaryota</taxon>
        <taxon>Metazoa</taxon>
        <taxon>Chordata</taxon>
        <taxon>Craniata</taxon>
        <taxon>Vertebrata</taxon>
        <taxon>Euteleostomi</taxon>
        <taxon>Archelosauria</taxon>
        <taxon>Testudinata</taxon>
        <taxon>Testudines</taxon>
        <taxon>Cryptodira</taxon>
        <taxon>Durocryptodira</taxon>
        <taxon>Testudinoidea</taxon>
        <taxon>Emydidae</taxon>
        <taxon>Terrapene</taxon>
    </lineage>
</organism>
<dbReference type="Ensembl" id="ENSTMTT00000033491.1">
    <property type="protein sequence ID" value="ENSTMTP00000032338.1"/>
    <property type="gene ID" value="ENSTMTG00000019147.1"/>
</dbReference>
<accession>A0A674KGX2</accession>
<dbReference type="GO" id="GO:0016592">
    <property type="term" value="C:mediator complex"/>
    <property type="evidence" value="ECO:0007669"/>
    <property type="project" value="InterPro"/>
</dbReference>
<reference evidence="10" key="2">
    <citation type="submission" date="2025-09" db="UniProtKB">
        <authorList>
            <consortium name="Ensembl"/>
        </authorList>
    </citation>
    <scope>IDENTIFICATION</scope>
</reference>
<keyword evidence="7" id="KW-0539">Nucleus</keyword>
<dbReference type="GeneTree" id="ENSGT00440000037505"/>
<keyword evidence="3" id="KW-0678">Repressor</keyword>
<dbReference type="Pfam" id="PF12145">
    <property type="entry name" value="Med12-LCEWAV"/>
    <property type="match status" value="2"/>
</dbReference>
<feature type="region of interest" description="Disordered" evidence="8">
    <location>
        <begin position="1505"/>
        <end position="1547"/>
    </location>
</feature>
<dbReference type="GO" id="GO:0008013">
    <property type="term" value="F:beta-catenin binding"/>
    <property type="evidence" value="ECO:0007669"/>
    <property type="project" value="InterPro"/>
</dbReference>
<dbReference type="InterPro" id="IPR021990">
    <property type="entry name" value="Mediator_Med12_LCEWAV"/>
</dbReference>
<keyword evidence="4" id="KW-0805">Transcription regulation</keyword>
<dbReference type="Pfam" id="PF12144">
    <property type="entry name" value="Med12-PQL"/>
    <property type="match status" value="1"/>
</dbReference>
<comment type="subcellular location">
    <subcellularLocation>
        <location evidence="1">Nucleus</location>
    </subcellularLocation>
</comment>
<evidence type="ECO:0000256" key="5">
    <source>
        <dbReference type="ARBA" id="ARBA00023159"/>
    </source>
</evidence>
<comment type="similarity">
    <text evidence="2">Belongs to the Mediator complex subunit 12 family.</text>
</comment>
<name>A0A674KGX2_9SAUR</name>
<evidence type="ECO:0000256" key="1">
    <source>
        <dbReference type="ARBA" id="ARBA00004123"/>
    </source>
</evidence>
<proteinExistence type="inferred from homology"/>
<dbReference type="InterPro" id="IPR021989">
    <property type="entry name" value="Mediator_Med12_catenin-bd"/>
</dbReference>
<dbReference type="GO" id="GO:0003713">
    <property type="term" value="F:transcription coactivator activity"/>
    <property type="evidence" value="ECO:0007669"/>
    <property type="project" value="TreeGrafter"/>
</dbReference>
<dbReference type="SMART" id="SM01281">
    <property type="entry name" value="Med12"/>
    <property type="match status" value="1"/>
</dbReference>
<evidence type="ECO:0000256" key="2">
    <source>
        <dbReference type="ARBA" id="ARBA00010289"/>
    </source>
</evidence>
<evidence type="ECO:0000256" key="4">
    <source>
        <dbReference type="ARBA" id="ARBA00023015"/>
    </source>
</evidence>
<feature type="domain" description="Mediator complex subunit Med12" evidence="9">
    <location>
        <begin position="88"/>
        <end position="148"/>
    </location>
</feature>
<evidence type="ECO:0000256" key="7">
    <source>
        <dbReference type="ARBA" id="ARBA00023242"/>
    </source>
</evidence>
<evidence type="ECO:0000313" key="11">
    <source>
        <dbReference type="Proteomes" id="UP000472274"/>
    </source>
</evidence>
<dbReference type="PANTHER" id="PTHR46007">
    <property type="entry name" value="MEDIATOR OF RNA POLYMERASE II TRANSCRIPTION SUBUNIT 12"/>
    <property type="match status" value="1"/>
</dbReference>
<reference evidence="10" key="1">
    <citation type="submission" date="2025-08" db="UniProtKB">
        <authorList>
            <consortium name="Ensembl"/>
        </authorList>
    </citation>
    <scope>IDENTIFICATION</scope>
</reference>
<evidence type="ECO:0000256" key="8">
    <source>
        <dbReference type="SAM" id="MobiDB-lite"/>
    </source>
</evidence>
<dbReference type="PANTHER" id="PTHR46007:SF2">
    <property type="entry name" value="MEDIATOR OF RNA POLYMERASE II TRANSCRIPTION SUBUNIT 12"/>
    <property type="match status" value="1"/>
</dbReference>
<dbReference type="GO" id="GO:0045944">
    <property type="term" value="P:positive regulation of transcription by RNA polymerase II"/>
    <property type="evidence" value="ECO:0007669"/>
    <property type="project" value="TreeGrafter"/>
</dbReference>
<protein>
    <submittedName>
        <fullName evidence="10">Mediator complex subunit 12</fullName>
    </submittedName>
</protein>
<keyword evidence="11" id="KW-1185">Reference proteome</keyword>
<dbReference type="InterPro" id="IPR019035">
    <property type="entry name" value="Mediator_Med12"/>
</dbReference>
<sequence length="1700" mass="190208">MRLGSCPPSVRRSLTPSLAQDELTALNVKQGFNNQPAVSGDEHGTAKNVNFNPAKISSNFSSIIAEKLRCNTLPDTGRRKPQVNQKDNFWLVTARSQSAINNWFTDLSGTKPLTHLAKKVPIFSKKEEVFGYLAKYTVPVMRAAWLIKMTCAYYAAITETKVKKRHVIDPFIEWTQIITKYLSEQLQKISEFYRQLSGQGCGSPSGPMPQEVEHALKQWDYNEKLAMFMFQDGMLDRHEFLTWVLECFEKIRPGEDELLKLLFWPPSHVFMEFLFEVRWSFDKCQETTAGFTIGRVLHTLEVLDSHSFERSDFSNSLDSLYNRIFGLGPSKDSHEISPDDDAVVALLCEWAVSCKRSGRHRAMVVAKLLEKRQAEIEAERCGDSEVVDEKGSISSGSLSAASTPVFQDVLMQFLDTQAPVLTDPANESEKVEFFNLVLLFCELIRHDVFSHNIYMCTLISRGDLAMDSHGPRPPSPFDDPAEEHDRKEGMGNSGINPSPEKPDPEKEAKPLLKEKAAEGTLASLYDQPRHIQYATHFPIPQEESCSHECNQRLVVLFGVGKQRDDARHTIKKITKDILKVLNRKSTAETGGEEGQKRKRSKPEAFPTAEDIFAKFQHLSHFDQHQVTSQVSRNVLEQITSFALGMSYHLPLVQHVQFIFDLMEYSLNISGLIDFAIQLLNELSVVEAELLLKSSDLVGSYTTSLCLCIVAVLRHYHSCLILNQDQMAQVFEGLCGVVKHGMNRSDGSSAERCILAYLYDLYTSCSHLKSKFGELFSDFCSKVKNTIYCNVEPSDSNMLWEPEFMIDTIENPSAHNFTYTNLGKSLNDNPANRYSFVCNALMHVCVGHHDPDRVNDIAILCAELTGYCKSLSAEWLGVLKALCCSSNNGTCGFNDLLCNVDVSDLSFHDSLATFVAILIARQCLLLEDLIRCAAIPSLLNAGDVTLLPDDRPLCEWLWFLLLLHKVTLCLLVTGDAELKGSGFSHPGGVDDLMEDELGAKKSAGRTVSIETASLDIYAKYVLRSICQQEWVGERCLKSLCEDSNDLQDPVLSSTQAQRLMQLICYPHRLLDNEEGENPQRQRIKRILQNLDQWTMRQSSLELQLMIKQTANNVSCVEMNSLLENIAKATIEVFQQSAETSSANSTGTGVNSLSTAPVSTASASNKVKPILSSLERSGVWLVAPLIAKLPTSVQGHVLKAAGEELEKGQHLGSSSPLGRGQEQPFLSLVLTCLKGQDEQREGLLTSLYSQVQQIVTNWREDQYQDDCKAKQLMHEALKLRLNLVGGMFDTVQRSTQQTTEWAVLLLDIISSGTVDMQSNNELFTTVLDMLSVLINGTLAADMSSISQGSMEENKRAYMNLVKKLRKELGDRQSDSLEKVRQLLPLPKQTRDVITCEPQGSLIDTKGNKIAGFDSIFKKEGLQVSTKQKISPWDLFEGLKHSAPLSWGWFGTVRVDRKVSRFEEQQRLLLYHTHLKPKPRSYYLEPLPLPPEEEEPPTPVALEPEKKVVEPAKADKTSSNPATSTEERKKKPSKSKKRNQPANKSEVTWPFPPAVDLTQGCVPPPTTDLPVRVPLGKLVQSRPSYSGVLPSGMSGMMGIDPSYKPAVYRQQPPVSQGQLLRQQLQAKLVRRSCVPPLAAQSSQSTVGPGLCSLVFIFLFMLENKLPNTLPNPAFPSASGGWYFYSIWHHLGPWFLSFFVFPHH</sequence>
<dbReference type="InterPro" id="IPR051647">
    <property type="entry name" value="Mediator_comp_sub12"/>
</dbReference>
<gene>
    <name evidence="10" type="primary">MED12</name>
</gene>
<dbReference type="Pfam" id="PF09497">
    <property type="entry name" value="Med12"/>
    <property type="match status" value="1"/>
</dbReference>
<dbReference type="Proteomes" id="UP000472274">
    <property type="component" value="Unplaced"/>
</dbReference>
<keyword evidence="6" id="KW-0804">Transcription</keyword>
<feature type="compositionally biased region" description="Basic residues" evidence="8">
    <location>
        <begin position="1527"/>
        <end position="1536"/>
    </location>
</feature>
<evidence type="ECO:0000313" key="10">
    <source>
        <dbReference type="Ensembl" id="ENSTMTP00000032338.1"/>
    </source>
</evidence>
<evidence type="ECO:0000259" key="9">
    <source>
        <dbReference type="SMART" id="SM01281"/>
    </source>
</evidence>